<keyword evidence="3" id="KW-1185">Reference proteome</keyword>
<reference evidence="2" key="1">
    <citation type="submission" date="2021-06" db="EMBL/GenBank/DDBJ databases">
        <title>Parelaphostrongylus tenuis whole genome reference sequence.</title>
        <authorList>
            <person name="Garwood T.J."/>
            <person name="Larsen P.A."/>
            <person name="Fountain-Jones N.M."/>
            <person name="Garbe J.R."/>
            <person name="Macchietto M.G."/>
            <person name="Kania S.A."/>
            <person name="Gerhold R.W."/>
            <person name="Richards J.E."/>
            <person name="Wolf T.M."/>
        </authorList>
    </citation>
    <scope>NUCLEOTIDE SEQUENCE</scope>
    <source>
        <strain evidence="2">MNPRO001-30</strain>
        <tissue evidence="2">Meninges</tissue>
    </source>
</reference>
<dbReference type="Pfam" id="PF05050">
    <property type="entry name" value="Methyltransf_21"/>
    <property type="match status" value="1"/>
</dbReference>
<evidence type="ECO:0000313" key="2">
    <source>
        <dbReference type="EMBL" id="KAJ1353180.1"/>
    </source>
</evidence>
<proteinExistence type="predicted"/>
<protein>
    <recommendedName>
        <fullName evidence="1">Methyltransferase FkbM domain-containing protein</fullName>
    </recommendedName>
</protein>
<organism evidence="2 3">
    <name type="scientific">Parelaphostrongylus tenuis</name>
    <name type="common">Meningeal worm</name>
    <dbReference type="NCBI Taxonomy" id="148309"/>
    <lineage>
        <taxon>Eukaryota</taxon>
        <taxon>Metazoa</taxon>
        <taxon>Ecdysozoa</taxon>
        <taxon>Nematoda</taxon>
        <taxon>Chromadorea</taxon>
        <taxon>Rhabditida</taxon>
        <taxon>Rhabditina</taxon>
        <taxon>Rhabditomorpha</taxon>
        <taxon>Strongyloidea</taxon>
        <taxon>Metastrongylidae</taxon>
        <taxon>Parelaphostrongylus</taxon>
    </lineage>
</organism>
<dbReference type="InterPro" id="IPR006342">
    <property type="entry name" value="FkbM_mtfrase"/>
</dbReference>
<accession>A0AAD5M8L8</accession>
<sequence length="146" mass="17390">MGVLVAEEVGRQPTLARWTRRFGHYGKMMVQHVDVLTFILRMVKRNFIDYIIMDIEGPEYDIIPLIAVENLFVDNNIAICQMNVEFHKPPPKERKARYSKIMYDLVRAGRYGILRHEKPGYQRMFLVNYREPKCVKKYLDQFFTNS</sequence>
<name>A0AAD5M8L8_PARTN</name>
<dbReference type="AlphaFoldDB" id="A0AAD5M8L8"/>
<dbReference type="EMBL" id="JAHQIW010001624">
    <property type="protein sequence ID" value="KAJ1353180.1"/>
    <property type="molecule type" value="Genomic_DNA"/>
</dbReference>
<gene>
    <name evidence="2" type="ORF">KIN20_009755</name>
</gene>
<evidence type="ECO:0000259" key="1">
    <source>
        <dbReference type="Pfam" id="PF05050"/>
    </source>
</evidence>
<dbReference type="PANTHER" id="PTHR22989">
    <property type="entry name" value="UNCHARACTERIZED DUF13 C.ELEGANS"/>
    <property type="match status" value="1"/>
</dbReference>
<dbReference type="PANTHER" id="PTHR22989:SF4">
    <property type="entry name" value="METHYLTRANSFERASE FKBM DOMAIN-CONTAINING PROTEIN"/>
    <property type="match status" value="1"/>
</dbReference>
<evidence type="ECO:0000313" key="3">
    <source>
        <dbReference type="Proteomes" id="UP001196413"/>
    </source>
</evidence>
<comment type="caution">
    <text evidence="2">The sequence shown here is derived from an EMBL/GenBank/DDBJ whole genome shotgun (WGS) entry which is preliminary data.</text>
</comment>
<feature type="domain" description="Methyltransferase FkbM" evidence="1">
    <location>
        <begin position="18"/>
        <end position="95"/>
    </location>
</feature>
<dbReference type="Proteomes" id="UP001196413">
    <property type="component" value="Unassembled WGS sequence"/>
</dbReference>